<gene>
    <name evidence="8" type="ORF">FSP39_017416</name>
</gene>
<dbReference type="InterPro" id="IPR013122">
    <property type="entry name" value="PKD1_2_channel"/>
</dbReference>
<dbReference type="Proteomes" id="UP001186944">
    <property type="component" value="Unassembled WGS sequence"/>
</dbReference>
<dbReference type="GO" id="GO:0050982">
    <property type="term" value="P:detection of mechanical stimulus"/>
    <property type="evidence" value="ECO:0007669"/>
    <property type="project" value="TreeGrafter"/>
</dbReference>
<feature type="transmembrane region" description="Helical" evidence="6">
    <location>
        <begin position="143"/>
        <end position="165"/>
    </location>
</feature>
<accession>A0AA88XKM5</accession>
<name>A0AA88XKM5_PINIB</name>
<evidence type="ECO:0000256" key="1">
    <source>
        <dbReference type="ARBA" id="ARBA00004141"/>
    </source>
</evidence>
<dbReference type="Pfam" id="PF08016">
    <property type="entry name" value="PKD_channel"/>
    <property type="match status" value="1"/>
</dbReference>
<feature type="transmembrane region" description="Helical" evidence="6">
    <location>
        <begin position="82"/>
        <end position="102"/>
    </location>
</feature>
<organism evidence="8 9">
    <name type="scientific">Pinctada imbricata</name>
    <name type="common">Atlantic pearl-oyster</name>
    <name type="synonym">Pinctada martensii</name>
    <dbReference type="NCBI Taxonomy" id="66713"/>
    <lineage>
        <taxon>Eukaryota</taxon>
        <taxon>Metazoa</taxon>
        <taxon>Spiralia</taxon>
        <taxon>Lophotrochozoa</taxon>
        <taxon>Mollusca</taxon>
        <taxon>Bivalvia</taxon>
        <taxon>Autobranchia</taxon>
        <taxon>Pteriomorphia</taxon>
        <taxon>Pterioida</taxon>
        <taxon>Pterioidea</taxon>
        <taxon>Pteriidae</taxon>
        <taxon>Pinctada</taxon>
    </lineage>
</organism>
<dbReference type="InterPro" id="IPR051223">
    <property type="entry name" value="Polycystin"/>
</dbReference>
<dbReference type="GO" id="GO:0016020">
    <property type="term" value="C:membrane"/>
    <property type="evidence" value="ECO:0007669"/>
    <property type="project" value="UniProtKB-SubCell"/>
</dbReference>
<evidence type="ECO:0000313" key="8">
    <source>
        <dbReference type="EMBL" id="KAK3084686.1"/>
    </source>
</evidence>
<keyword evidence="9" id="KW-1185">Reference proteome</keyword>
<comment type="caution">
    <text evidence="8">The sequence shown here is derived from an EMBL/GenBank/DDBJ whole genome shotgun (WGS) entry which is preliminary data.</text>
</comment>
<dbReference type="PANTHER" id="PTHR10877">
    <property type="entry name" value="POLYCYSTIN FAMILY MEMBER"/>
    <property type="match status" value="1"/>
</dbReference>
<proteinExistence type="inferred from homology"/>
<evidence type="ECO:0000256" key="2">
    <source>
        <dbReference type="ARBA" id="ARBA00007200"/>
    </source>
</evidence>
<evidence type="ECO:0000256" key="5">
    <source>
        <dbReference type="ARBA" id="ARBA00023136"/>
    </source>
</evidence>
<dbReference type="AlphaFoldDB" id="A0AA88XKM5"/>
<dbReference type="GO" id="GO:0005262">
    <property type="term" value="F:calcium channel activity"/>
    <property type="evidence" value="ECO:0007669"/>
    <property type="project" value="TreeGrafter"/>
</dbReference>
<protein>
    <recommendedName>
        <fullName evidence="7">Polycystin cation channel PKD1/PKD2 domain-containing protein</fullName>
    </recommendedName>
</protein>
<keyword evidence="5 6" id="KW-0472">Membrane</keyword>
<dbReference type="EMBL" id="VSWD01000013">
    <property type="protein sequence ID" value="KAK3084686.1"/>
    <property type="molecule type" value="Genomic_DNA"/>
</dbReference>
<evidence type="ECO:0000256" key="6">
    <source>
        <dbReference type="SAM" id="Phobius"/>
    </source>
</evidence>
<evidence type="ECO:0000259" key="7">
    <source>
        <dbReference type="Pfam" id="PF08016"/>
    </source>
</evidence>
<sequence>MSLTAIGCYIGRIDRTIFIVEEIFNSADQFMSFEIVQLLDDIYKGCIGVVLFISILQLLQPLSFNYYIYVMKASIAISKQDLGSFGFFTAIPLAAFASLTFCTLSHQSYSFRDLPSSFLSLFRTMLAMVRFQDIFESDDAFDMIVFTIFIFTMAIILVNIFVCILNDSFAYIREKGGNLTETEPFDTDLNEHFWWKVNQALNVCSKGKNDDTGANYSSDEHRRSFQQNMMQLDQMVITLFFLHFEG</sequence>
<evidence type="ECO:0000256" key="4">
    <source>
        <dbReference type="ARBA" id="ARBA00022989"/>
    </source>
</evidence>
<feature type="domain" description="Polycystin cation channel PKD1/PKD2" evidence="7">
    <location>
        <begin position="4"/>
        <end position="170"/>
    </location>
</feature>
<dbReference type="PANTHER" id="PTHR10877:SF150">
    <property type="entry name" value="REJ DOMAIN-CONTAINING PROTEIN"/>
    <property type="match status" value="1"/>
</dbReference>
<comment type="subcellular location">
    <subcellularLocation>
        <location evidence="1">Membrane</location>
        <topology evidence="1">Multi-pass membrane protein</topology>
    </subcellularLocation>
</comment>
<keyword evidence="3 6" id="KW-0812">Transmembrane</keyword>
<feature type="transmembrane region" description="Helical" evidence="6">
    <location>
        <begin position="42"/>
        <end position="62"/>
    </location>
</feature>
<evidence type="ECO:0000313" key="9">
    <source>
        <dbReference type="Proteomes" id="UP001186944"/>
    </source>
</evidence>
<dbReference type="Gene3D" id="1.10.287.70">
    <property type="match status" value="1"/>
</dbReference>
<comment type="similarity">
    <text evidence="2">Belongs to the polycystin family.</text>
</comment>
<reference evidence="8" key="1">
    <citation type="submission" date="2019-08" db="EMBL/GenBank/DDBJ databases">
        <title>The improved chromosome-level genome for the pearl oyster Pinctada fucata martensii using PacBio sequencing and Hi-C.</title>
        <authorList>
            <person name="Zheng Z."/>
        </authorList>
    </citation>
    <scope>NUCLEOTIDE SEQUENCE</scope>
    <source>
        <strain evidence="8">ZZ-2019</strain>
        <tissue evidence="8">Adductor muscle</tissue>
    </source>
</reference>
<evidence type="ECO:0000256" key="3">
    <source>
        <dbReference type="ARBA" id="ARBA00022692"/>
    </source>
</evidence>
<keyword evidence="4 6" id="KW-1133">Transmembrane helix</keyword>